<evidence type="ECO:0000256" key="8">
    <source>
        <dbReference type="SAM" id="Coils"/>
    </source>
</evidence>
<feature type="compositionally biased region" description="Basic and acidic residues" evidence="9">
    <location>
        <begin position="202"/>
        <end position="219"/>
    </location>
</feature>
<evidence type="ECO:0000256" key="6">
    <source>
        <dbReference type="ARBA" id="ARBA00023054"/>
    </source>
</evidence>
<proteinExistence type="inferred from homology"/>
<feature type="non-terminal residue" evidence="10">
    <location>
        <position position="374"/>
    </location>
</feature>
<evidence type="ECO:0000313" key="11">
    <source>
        <dbReference type="Proteomes" id="UP000532908"/>
    </source>
</evidence>
<feature type="region of interest" description="Disordered" evidence="9">
    <location>
        <begin position="175"/>
        <end position="362"/>
    </location>
</feature>
<evidence type="ECO:0000313" key="10">
    <source>
        <dbReference type="EMBL" id="NXG94108.1"/>
    </source>
</evidence>
<keyword evidence="5" id="KW-1133">Transmembrane helix</keyword>
<keyword evidence="6 8" id="KW-0175">Coiled coil</keyword>
<keyword evidence="11" id="KW-1185">Reference proteome</keyword>
<protein>
    <submittedName>
        <fullName evidence="10">GOLM1 protein</fullName>
    </submittedName>
</protein>
<dbReference type="GO" id="GO:0016020">
    <property type="term" value="C:membrane"/>
    <property type="evidence" value="ECO:0007669"/>
    <property type="project" value="UniProtKB-SubCell"/>
</dbReference>
<feature type="compositionally biased region" description="Basic and acidic residues" evidence="9">
    <location>
        <begin position="226"/>
        <end position="252"/>
    </location>
</feature>
<dbReference type="EMBL" id="VWZL01005963">
    <property type="protein sequence ID" value="NXG94108.1"/>
    <property type="molecule type" value="Genomic_DNA"/>
</dbReference>
<organism evidence="10 11">
    <name type="scientific">Stercorarius parasiticus</name>
    <name type="common">Parasitic jaeger</name>
    <name type="synonym">Arctic skua</name>
    <dbReference type="NCBI Taxonomy" id="54059"/>
    <lineage>
        <taxon>Eukaryota</taxon>
        <taxon>Metazoa</taxon>
        <taxon>Chordata</taxon>
        <taxon>Craniata</taxon>
        <taxon>Vertebrata</taxon>
        <taxon>Euteleostomi</taxon>
        <taxon>Archelosauria</taxon>
        <taxon>Archosauria</taxon>
        <taxon>Dinosauria</taxon>
        <taxon>Saurischia</taxon>
        <taxon>Theropoda</taxon>
        <taxon>Coelurosauria</taxon>
        <taxon>Aves</taxon>
        <taxon>Neognathae</taxon>
        <taxon>Neoaves</taxon>
        <taxon>Charadriiformes</taxon>
        <taxon>Stercorariidae</taxon>
        <taxon>Stercorarius</taxon>
    </lineage>
</organism>
<accession>A0A7K9FY93</accession>
<keyword evidence="3" id="KW-0812">Transmembrane</keyword>
<dbReference type="PANTHER" id="PTHR15896:SF8">
    <property type="entry name" value="GOLGI MEMBRANE PROTEIN 1"/>
    <property type="match status" value="1"/>
</dbReference>
<comment type="subcellular location">
    <subcellularLocation>
        <location evidence="1">Membrane</location>
        <topology evidence="1">Single-pass type II membrane protein</topology>
    </subcellularLocation>
</comment>
<feature type="compositionally biased region" description="Acidic residues" evidence="9">
    <location>
        <begin position="346"/>
        <end position="355"/>
    </location>
</feature>
<evidence type="ECO:0000256" key="2">
    <source>
        <dbReference type="ARBA" id="ARBA00007474"/>
    </source>
</evidence>
<feature type="non-terminal residue" evidence="10">
    <location>
        <position position="1"/>
    </location>
</feature>
<dbReference type="PANTHER" id="PTHR15896">
    <property type="entry name" value="GOLGI PHOSPHOPROTEIN 2/GP73-RELATED"/>
    <property type="match status" value="1"/>
</dbReference>
<evidence type="ECO:0000256" key="4">
    <source>
        <dbReference type="ARBA" id="ARBA00022968"/>
    </source>
</evidence>
<dbReference type="InterPro" id="IPR026139">
    <property type="entry name" value="GOLM1/CASC4"/>
</dbReference>
<evidence type="ECO:0000256" key="1">
    <source>
        <dbReference type="ARBA" id="ARBA00004606"/>
    </source>
</evidence>
<comment type="similarity">
    <text evidence="2">Belongs to the GOLM family.</text>
</comment>
<feature type="coiled-coil region" evidence="8">
    <location>
        <begin position="57"/>
        <end position="170"/>
    </location>
</feature>
<sequence>MKSPPLLVAALVACIIVLGFNYWIASSRSVDLQGRIMDLESKVRRAAAERGAVELKKNEFQGELEKQRQQIDKIQSLHSFQMENANKVHQEEKAVLMSNITVNERLIQNLREHLKELQTEYGKLQLVVYWFQKNQTNLQKKFSYDLSQCITQMKELKEQCEERIDELTKKGSDVAQLKENKDSEDSKKKSQVNIQLPAVKQTEFKQADLDQQKPKEDVPKAVPTVKKTDLLQAKERINDLPDIRKQEPKAEEEQLSSQLKNPQDSLKAAAGHKEMLPESEKELNPSEDEKQVAGQDALQPAAEQAESEEVEREQLVNYDAKQDDSPPRRADKQEHEALNQDKDIDYNVDENEAESETDKQAALAGIENGKKVKF</sequence>
<evidence type="ECO:0000256" key="9">
    <source>
        <dbReference type="SAM" id="MobiDB-lite"/>
    </source>
</evidence>
<feature type="compositionally biased region" description="Polar residues" evidence="9">
    <location>
        <begin position="255"/>
        <end position="264"/>
    </location>
</feature>
<name>A0A7K9FY93_STEPR</name>
<evidence type="ECO:0000256" key="7">
    <source>
        <dbReference type="ARBA" id="ARBA00023136"/>
    </source>
</evidence>
<keyword evidence="7" id="KW-0472">Membrane</keyword>
<dbReference type="Proteomes" id="UP000532908">
    <property type="component" value="Unassembled WGS sequence"/>
</dbReference>
<feature type="compositionally biased region" description="Basic and acidic residues" evidence="9">
    <location>
        <begin position="175"/>
        <end position="188"/>
    </location>
</feature>
<feature type="compositionally biased region" description="Basic and acidic residues" evidence="9">
    <location>
        <begin position="271"/>
        <end position="291"/>
    </location>
</feature>
<keyword evidence="4" id="KW-0735">Signal-anchor</keyword>
<dbReference type="AlphaFoldDB" id="A0A7K9FY93"/>
<dbReference type="PRINTS" id="PR02084">
    <property type="entry name" value="GOLM1CASC4"/>
</dbReference>
<evidence type="ECO:0000256" key="3">
    <source>
        <dbReference type="ARBA" id="ARBA00022692"/>
    </source>
</evidence>
<gene>
    <name evidence="10" type="primary">Golm1</name>
    <name evidence="10" type="ORF">STEPAR_R07040</name>
</gene>
<evidence type="ECO:0000256" key="5">
    <source>
        <dbReference type="ARBA" id="ARBA00022989"/>
    </source>
</evidence>
<dbReference type="GO" id="GO:0005794">
    <property type="term" value="C:Golgi apparatus"/>
    <property type="evidence" value="ECO:0007669"/>
    <property type="project" value="TreeGrafter"/>
</dbReference>
<feature type="compositionally biased region" description="Basic and acidic residues" evidence="9">
    <location>
        <begin position="320"/>
        <end position="345"/>
    </location>
</feature>
<reference evidence="10 11" key="1">
    <citation type="submission" date="2019-09" db="EMBL/GenBank/DDBJ databases">
        <title>Bird 10,000 Genomes (B10K) Project - Family phase.</title>
        <authorList>
            <person name="Zhang G."/>
        </authorList>
    </citation>
    <scope>NUCLEOTIDE SEQUENCE [LARGE SCALE GENOMIC DNA]</scope>
    <source>
        <strain evidence="10">B10K-DU-001-20</strain>
        <tissue evidence="10">Muscle</tissue>
    </source>
</reference>
<comment type="caution">
    <text evidence="10">The sequence shown here is derived from an EMBL/GenBank/DDBJ whole genome shotgun (WGS) entry which is preliminary data.</text>
</comment>